<keyword evidence="1" id="KW-0472">Membrane</keyword>
<comment type="caution">
    <text evidence="2">The sequence shown here is derived from an EMBL/GenBank/DDBJ whole genome shotgun (WGS) entry which is preliminary data.</text>
</comment>
<sequence length="122" mass="13836">MPSAPPGAETLLVWVVLERLGPAVLKELPWYLPVPTQLTLWSSVTALLLAIKIAFACAGDYYYCYRELLRTHLYRRKALGDLVRILANWVVELAPPAVRVLMERMWVTNGDSTQQRGKAKKQ</sequence>
<keyword evidence="1" id="KW-0812">Transmembrane</keyword>
<proteinExistence type="predicted"/>
<gene>
    <name evidence="2" type="ORF">GRJ2_001153400</name>
</gene>
<organism evidence="2 3">
    <name type="scientific">Grus japonensis</name>
    <name type="common">Japanese crane</name>
    <name type="synonym">Red-crowned crane</name>
    <dbReference type="NCBI Taxonomy" id="30415"/>
    <lineage>
        <taxon>Eukaryota</taxon>
        <taxon>Metazoa</taxon>
        <taxon>Chordata</taxon>
        <taxon>Craniata</taxon>
        <taxon>Vertebrata</taxon>
        <taxon>Euteleostomi</taxon>
        <taxon>Archelosauria</taxon>
        <taxon>Archosauria</taxon>
        <taxon>Dinosauria</taxon>
        <taxon>Saurischia</taxon>
        <taxon>Theropoda</taxon>
        <taxon>Coelurosauria</taxon>
        <taxon>Aves</taxon>
        <taxon>Neognathae</taxon>
        <taxon>Neoaves</taxon>
        <taxon>Gruiformes</taxon>
        <taxon>Gruidae</taxon>
        <taxon>Grus</taxon>
    </lineage>
</organism>
<dbReference type="EMBL" id="BAAFJT010000003">
    <property type="protein sequence ID" value="GAB0186881.1"/>
    <property type="molecule type" value="Genomic_DNA"/>
</dbReference>
<reference evidence="2 3" key="1">
    <citation type="submission" date="2024-06" db="EMBL/GenBank/DDBJ databases">
        <title>The draft genome of Grus japonensis, version 3.</title>
        <authorList>
            <person name="Nabeshima K."/>
            <person name="Suzuki S."/>
            <person name="Onuma M."/>
        </authorList>
    </citation>
    <scope>NUCLEOTIDE SEQUENCE [LARGE SCALE GENOMIC DNA]</scope>
    <source>
        <strain evidence="2 3">451A</strain>
    </source>
</reference>
<evidence type="ECO:0000256" key="1">
    <source>
        <dbReference type="SAM" id="Phobius"/>
    </source>
</evidence>
<dbReference type="Proteomes" id="UP001623348">
    <property type="component" value="Unassembled WGS sequence"/>
</dbReference>
<name>A0ABC9WN32_GRUJA</name>
<accession>A0ABC9WN32</accession>
<feature type="transmembrane region" description="Helical" evidence="1">
    <location>
        <begin position="38"/>
        <end position="63"/>
    </location>
</feature>
<evidence type="ECO:0000313" key="2">
    <source>
        <dbReference type="EMBL" id="GAB0186881.1"/>
    </source>
</evidence>
<dbReference type="AlphaFoldDB" id="A0ABC9WN32"/>
<protein>
    <submittedName>
        <fullName evidence="2">Uncharacterized protein</fullName>
    </submittedName>
</protein>
<keyword evidence="1" id="KW-1133">Transmembrane helix</keyword>
<keyword evidence="3" id="KW-1185">Reference proteome</keyword>
<evidence type="ECO:0000313" key="3">
    <source>
        <dbReference type="Proteomes" id="UP001623348"/>
    </source>
</evidence>